<reference evidence="2 3" key="2">
    <citation type="journal article" date="2003" name="Nat. Biotechnol.">
        <title>Complete genome sequence and comparative analysis of the industrial microorganism Streptomyces avermitilis.</title>
        <authorList>
            <person name="Ikeda H."/>
            <person name="Ishikawa J."/>
            <person name="Hanamoto A."/>
            <person name="Shinose M."/>
            <person name="Kikuchi H."/>
            <person name="Shiba T."/>
            <person name="Sakaki Y."/>
            <person name="Hattori M."/>
            <person name="Omura S."/>
        </authorList>
    </citation>
    <scope>NUCLEOTIDE SEQUENCE [LARGE SCALE GENOMIC DNA]</scope>
    <source>
        <strain evidence="3">ATCC 31267 / DSM 46492 / JCM 5070 / NBRC 14893 / NCIMB 12804 / NRRL 8165 / MA-4680</strain>
    </source>
</reference>
<keyword evidence="3" id="KW-1185">Reference proteome</keyword>
<accession>Q82R20</accession>
<evidence type="ECO:0000256" key="1">
    <source>
        <dbReference type="SAM" id="MobiDB-lite"/>
    </source>
</evidence>
<reference evidence="2 3" key="3">
    <citation type="journal article" date="2014" name="J. Ind. Microbiol. Biotechnol.">
        <title>Genome mining of the Streptomyces avermitilis genome and development of genome-minimized hosts for heterologous expression of biosynthetic gene clusters.</title>
        <authorList>
            <person name="Ikeda H."/>
            <person name="Shin-ya K."/>
            <person name="Omura S."/>
        </authorList>
    </citation>
    <scope>NUCLEOTIDE SEQUENCE [LARGE SCALE GENOMIC DNA]</scope>
    <source>
        <strain evidence="3">ATCC 31267 / DSM 46492 / JCM 5070 / NBRC 14893 / NCIMB 12804 / NRRL 8165 / MA-4680</strain>
    </source>
</reference>
<name>Q82R20_STRAW</name>
<evidence type="ECO:0000313" key="3">
    <source>
        <dbReference type="Proteomes" id="UP000000428"/>
    </source>
</evidence>
<feature type="compositionally biased region" description="Basic and acidic residues" evidence="1">
    <location>
        <begin position="179"/>
        <end position="189"/>
    </location>
</feature>
<feature type="region of interest" description="Disordered" evidence="1">
    <location>
        <begin position="26"/>
        <end position="49"/>
    </location>
</feature>
<dbReference type="HOGENOM" id="CLU_1097998_0_0_11"/>
<sequence>MSMVGGQWPGAVERLAQQLGAAQAADRRVKEAKATAARQSPSSTGLERAEYQRRLRAHVQTPEHKAAAHAISVAVALMKAHDAALLRSAHTLLARRANGQRLPRRLPRPLVLPGGYAPQWWISSIDSTYAGIWRAIPSPGPELRLGSPNDPLVQEVAKQARLLQASRVGYRGRDDLYEAFHPDGTREGGEPVPPIRGLSPETSRRTNLALGRGDGIRIQPSRMEEAGQMHTDYFAVWDRSRAYAAAVLALLRAHA</sequence>
<dbReference type="KEGG" id="sma:SAVERM_325"/>
<gene>
    <name evidence="2" type="ORF">SAVERM_325</name>
</gene>
<dbReference type="AlphaFoldDB" id="Q82R20"/>
<dbReference type="eggNOG" id="ENOG50328GY">
    <property type="taxonomic scope" value="Bacteria"/>
</dbReference>
<evidence type="ECO:0000313" key="2">
    <source>
        <dbReference type="EMBL" id="BAC68034.1"/>
    </source>
</evidence>
<organism evidence="2 3">
    <name type="scientific">Streptomyces avermitilis (strain ATCC 31267 / DSM 46492 / JCM 5070 / NBRC 14893 / NCIMB 12804 / NRRL 8165 / MA-4680)</name>
    <dbReference type="NCBI Taxonomy" id="227882"/>
    <lineage>
        <taxon>Bacteria</taxon>
        <taxon>Bacillati</taxon>
        <taxon>Actinomycetota</taxon>
        <taxon>Actinomycetes</taxon>
        <taxon>Kitasatosporales</taxon>
        <taxon>Streptomycetaceae</taxon>
        <taxon>Streptomyces</taxon>
    </lineage>
</organism>
<feature type="region of interest" description="Disordered" evidence="1">
    <location>
        <begin position="179"/>
        <end position="214"/>
    </location>
</feature>
<reference evidence="2 3" key="1">
    <citation type="journal article" date="2001" name="Proc. Natl. Acad. Sci. U.S.A.">
        <title>Genome sequence of an industrial microorganism Streptomyces avermitilis: deducing the ability of producing secondary metabolites.</title>
        <authorList>
            <person name="Omura S."/>
            <person name="Ikeda H."/>
            <person name="Ishikawa J."/>
            <person name="Hanamoto A."/>
            <person name="Takahashi C."/>
            <person name="Shinose M."/>
            <person name="Takahashi Y."/>
            <person name="Horikawa H."/>
            <person name="Nakazawa H."/>
            <person name="Osonoe T."/>
            <person name="Kikuchi H."/>
            <person name="Shiba T."/>
            <person name="Sakaki Y."/>
            <person name="Hattori M."/>
        </authorList>
    </citation>
    <scope>NUCLEOTIDE SEQUENCE [LARGE SCALE GENOMIC DNA]</scope>
    <source>
        <strain evidence="3">ATCC 31267 / DSM 46492 / JCM 5070 / NBRC 14893 / NCIMB 12804 / NRRL 8165 / MA-4680</strain>
    </source>
</reference>
<protein>
    <submittedName>
        <fullName evidence="2">Uncharacterized protein</fullName>
    </submittedName>
</protein>
<dbReference type="EMBL" id="BA000030">
    <property type="protein sequence ID" value="BAC68034.1"/>
    <property type="molecule type" value="Genomic_DNA"/>
</dbReference>
<proteinExistence type="predicted"/>
<dbReference type="Proteomes" id="UP000000428">
    <property type="component" value="Chromosome"/>
</dbReference>